<dbReference type="EMBL" id="CAJPUY010000011">
    <property type="protein sequence ID" value="CAG2146057.1"/>
    <property type="molecule type" value="Genomic_DNA"/>
</dbReference>
<keyword evidence="2" id="KW-1185">Reference proteome</keyword>
<gene>
    <name evidence="1" type="ORF">LMG31506_03314</name>
</gene>
<dbReference type="Proteomes" id="UP000672934">
    <property type="component" value="Unassembled WGS sequence"/>
</dbReference>
<reference evidence="1" key="1">
    <citation type="submission" date="2021-03" db="EMBL/GenBank/DDBJ databases">
        <authorList>
            <person name="Peeters C."/>
        </authorList>
    </citation>
    <scope>NUCLEOTIDE SEQUENCE</scope>
    <source>
        <strain evidence="1">LMG 31506</strain>
    </source>
</reference>
<evidence type="ECO:0000313" key="1">
    <source>
        <dbReference type="EMBL" id="CAG2146057.1"/>
    </source>
</evidence>
<evidence type="ECO:0000313" key="2">
    <source>
        <dbReference type="Proteomes" id="UP000672934"/>
    </source>
</evidence>
<dbReference type="InterPro" id="IPR014989">
    <property type="entry name" value="DUF1839"/>
</dbReference>
<sequence length="327" mass="36333">MYGDTKMRGRGGPGLRGGNPVWSHVNSHVDLWIELLHGLDLPPIAVLPCTVRQAFEADHFTQCRIPDADLERLFGLNIHALTLYDSLENHVAAQTSRGNIVVMEVDSSQLPPAPGTAYHRQRTLSCIGIDVMIPDALAVGYFHSDGYHTASGEDYTTLFGRGPGARNPEVQIFTHADVVRRNPCTHSEASLLQASLELFRFHLANRPPDNPVSTFRAAFPEHLERLMARGEPGFHHYAAGVLRQLGANFELLARYLRWLVMQGEQVPDKTAEACYTMASEAMVMQFRLMRAVISRKPDTCEDCLDQLEASYQACVPVLARHFAGSKT</sequence>
<dbReference type="AlphaFoldDB" id="A0A916IW36"/>
<name>A0A916IW36_9BURK</name>
<dbReference type="Pfam" id="PF08893">
    <property type="entry name" value="DUF1839"/>
    <property type="match status" value="1"/>
</dbReference>
<dbReference type="RefSeq" id="WP_211948251.1">
    <property type="nucleotide sequence ID" value="NZ_CAJPUY010000011.1"/>
</dbReference>
<organism evidence="1 2">
    <name type="scientific">Cupriavidus yeoncheonensis</name>
    <dbReference type="NCBI Taxonomy" id="1462994"/>
    <lineage>
        <taxon>Bacteria</taxon>
        <taxon>Pseudomonadati</taxon>
        <taxon>Pseudomonadota</taxon>
        <taxon>Betaproteobacteria</taxon>
        <taxon>Burkholderiales</taxon>
        <taxon>Burkholderiaceae</taxon>
        <taxon>Cupriavidus</taxon>
    </lineage>
</organism>
<proteinExistence type="predicted"/>
<evidence type="ECO:0008006" key="3">
    <source>
        <dbReference type="Google" id="ProtNLM"/>
    </source>
</evidence>
<comment type="caution">
    <text evidence="1">The sequence shown here is derived from an EMBL/GenBank/DDBJ whole genome shotgun (WGS) entry which is preliminary data.</text>
</comment>
<protein>
    <recommendedName>
        <fullName evidence="3">DUF1839 family protein</fullName>
    </recommendedName>
</protein>
<accession>A0A916IW36</accession>